<accession>A0A6P1CMT8</accession>
<dbReference type="InterPro" id="IPR006439">
    <property type="entry name" value="HAD-SF_hydro_IA"/>
</dbReference>
<evidence type="ECO:0000313" key="1">
    <source>
        <dbReference type="EMBL" id="NEW33881.1"/>
    </source>
</evidence>
<proteinExistence type="predicted"/>
<sequence length="215" mass="23624">MTMESSYQTAELDAVIFDYNGVIGLQPTPAMWAELADLADWPADRLGSFQTTFWSAREPYDSGTSDDADFWTAVLGHRPAPALLARLRAVDAAMWTHTDDAVVELLHHIQRADLPIVLLSNAPHPVSEALDAAPWRTLMVDALYSCRLGMNKPHPDTYRKALAATGAADPARVLFIDDRADNCEAAAGVGLRTLHYTGTPAQIEDRVRAVIAKRW</sequence>
<dbReference type="CDD" id="cd02603">
    <property type="entry name" value="HAD_sEH-N_like"/>
    <property type="match status" value="1"/>
</dbReference>
<dbReference type="InterPro" id="IPR023214">
    <property type="entry name" value="HAD_sf"/>
</dbReference>
<dbReference type="Pfam" id="PF00702">
    <property type="entry name" value="Hydrolase"/>
    <property type="match status" value="1"/>
</dbReference>
<dbReference type="InterPro" id="IPR036412">
    <property type="entry name" value="HAD-like_sf"/>
</dbReference>
<protein>
    <submittedName>
        <fullName evidence="1">HAD family phosphatase</fullName>
    </submittedName>
</protein>
<reference evidence="1 2" key="1">
    <citation type="submission" date="2020-01" db="EMBL/GenBank/DDBJ databases">
        <title>Genetics and antimicrobial susceptibilities of Nocardia species isolated from the soil; a comparison with species isolated from humans.</title>
        <authorList>
            <person name="Carrasco G."/>
            <person name="Monzon S."/>
            <person name="Sansegundo M."/>
            <person name="Garcia E."/>
            <person name="Garrido N."/>
            <person name="Medina M.J."/>
            <person name="Villalon P."/>
            <person name="Ramirez-Arocha A.C."/>
            <person name="Jimenez P."/>
            <person name="Cuesta I."/>
            <person name="Valdezate S."/>
        </authorList>
    </citation>
    <scope>NUCLEOTIDE SEQUENCE [LARGE SCALE GENOMIC DNA]</scope>
    <source>
        <strain evidence="1 2">CNM20110626</strain>
    </source>
</reference>
<evidence type="ECO:0000313" key="2">
    <source>
        <dbReference type="Proteomes" id="UP000471166"/>
    </source>
</evidence>
<organism evidence="1 2">
    <name type="scientific">Nocardia cyriacigeorgica</name>
    <dbReference type="NCBI Taxonomy" id="135487"/>
    <lineage>
        <taxon>Bacteria</taxon>
        <taxon>Bacillati</taxon>
        <taxon>Actinomycetota</taxon>
        <taxon>Actinomycetes</taxon>
        <taxon>Mycobacteriales</taxon>
        <taxon>Nocardiaceae</taxon>
        <taxon>Nocardia</taxon>
    </lineage>
</organism>
<dbReference type="Gene3D" id="3.40.50.1000">
    <property type="entry name" value="HAD superfamily/HAD-like"/>
    <property type="match status" value="1"/>
</dbReference>
<dbReference type="NCBIfam" id="TIGR01509">
    <property type="entry name" value="HAD-SF-IA-v3"/>
    <property type="match status" value="1"/>
</dbReference>
<dbReference type="AlphaFoldDB" id="A0A6P1CMT8"/>
<dbReference type="PANTHER" id="PTHR43611">
    <property type="entry name" value="ALPHA-D-GLUCOSE 1-PHOSPHATE PHOSPHATASE"/>
    <property type="match status" value="1"/>
</dbReference>
<dbReference type="SUPFAM" id="SSF56784">
    <property type="entry name" value="HAD-like"/>
    <property type="match status" value="1"/>
</dbReference>
<dbReference type="Proteomes" id="UP000471166">
    <property type="component" value="Unassembled WGS sequence"/>
</dbReference>
<dbReference type="PANTHER" id="PTHR43611:SF3">
    <property type="entry name" value="FLAVIN MONONUCLEOTIDE HYDROLASE 1, CHLOROPLATIC"/>
    <property type="match status" value="1"/>
</dbReference>
<comment type="caution">
    <text evidence="1">The sequence shown here is derived from an EMBL/GenBank/DDBJ whole genome shotgun (WGS) entry which is preliminary data.</text>
</comment>
<dbReference type="RefSeq" id="WP_163845306.1">
    <property type="nucleotide sequence ID" value="NZ_AP026979.1"/>
</dbReference>
<name>A0A6P1CMT8_9NOCA</name>
<gene>
    <name evidence="1" type="ORF">GV791_15110</name>
</gene>
<dbReference type="EMBL" id="JAAGVB010000020">
    <property type="protein sequence ID" value="NEW33881.1"/>
    <property type="molecule type" value="Genomic_DNA"/>
</dbReference>